<evidence type="ECO:0000256" key="2">
    <source>
        <dbReference type="ARBA" id="ARBA00022692"/>
    </source>
</evidence>
<evidence type="ECO:0000256" key="1">
    <source>
        <dbReference type="ARBA" id="ARBA00004141"/>
    </source>
</evidence>
<dbReference type="Pfam" id="PF04138">
    <property type="entry name" value="GtrA_DPMS_TM"/>
    <property type="match status" value="1"/>
</dbReference>
<dbReference type="GO" id="GO:0016740">
    <property type="term" value="F:transferase activity"/>
    <property type="evidence" value="ECO:0007669"/>
    <property type="project" value="UniProtKB-KW"/>
</dbReference>
<dbReference type="EMBL" id="FNDK01000002">
    <property type="protein sequence ID" value="SDH18461.1"/>
    <property type="molecule type" value="Genomic_DNA"/>
</dbReference>
<protein>
    <submittedName>
        <fullName evidence="8">Glycosyltransferase involved in cell wall bisynthesis</fullName>
    </submittedName>
</protein>
<evidence type="ECO:0000256" key="4">
    <source>
        <dbReference type="ARBA" id="ARBA00023136"/>
    </source>
</evidence>
<reference evidence="8 9" key="1">
    <citation type="submission" date="2016-10" db="EMBL/GenBank/DDBJ databases">
        <authorList>
            <person name="de Groot N.N."/>
        </authorList>
    </citation>
    <scope>NUCLEOTIDE SEQUENCE [LARGE SCALE GENOMIC DNA]</scope>
    <source>
        <strain evidence="8 9">DSM 21632</strain>
    </source>
</reference>
<dbReference type="Gene3D" id="3.90.550.10">
    <property type="entry name" value="Spore Coat Polysaccharide Biosynthesis Protein SpsA, Chain A"/>
    <property type="match status" value="1"/>
</dbReference>
<dbReference type="PANTHER" id="PTHR10859:SF114">
    <property type="entry name" value="DOLICHOL-PHOSPHATE MANNOSYLTRANSFERASE"/>
    <property type="match status" value="1"/>
</dbReference>
<dbReference type="InterPro" id="IPR029044">
    <property type="entry name" value="Nucleotide-diphossugar_trans"/>
</dbReference>
<sequence length="353" mass="39594">MAGTFRDVSVVIPAFNPDSTVIELAERLMTLGFKDIIVINDGSTKQHNDIFDKLSGFSACTVLTHSENLGKGRALKTAFSFYKDNYPNGLGMVTADADGQHAPKDIKRIADELAKHPSRLILGVRDFSGEKIPLRSRFGNVLTKMVVTMAAGMKIADTQTGLRGISRSFAEKLLDIKGDRYEFEMKMILACRTHDVPISQVAIDTIYINDNESSHFHPILDSIKIYYVFLRFLFSSLASFVVDVLLFAVFVLMLKPLLPMSYIIVATVLARVLSSLFNYIINRNIVFKSYQYTKRTLIKYYVLAAAQMSASAGGVYVLYHSLGGPEVLIKIAVDSLLFLFSFYMQRQWVFRKG</sequence>
<dbReference type="InterPro" id="IPR007267">
    <property type="entry name" value="GtrA_DPMS_TM"/>
</dbReference>
<evidence type="ECO:0000259" key="6">
    <source>
        <dbReference type="Pfam" id="PF00535"/>
    </source>
</evidence>
<keyword evidence="3 5" id="KW-1133">Transmembrane helix</keyword>
<evidence type="ECO:0000313" key="9">
    <source>
        <dbReference type="Proteomes" id="UP000199163"/>
    </source>
</evidence>
<evidence type="ECO:0000313" key="8">
    <source>
        <dbReference type="EMBL" id="SDH18461.1"/>
    </source>
</evidence>
<dbReference type="PANTHER" id="PTHR10859">
    <property type="entry name" value="GLYCOSYL TRANSFERASE"/>
    <property type="match status" value="1"/>
</dbReference>
<evidence type="ECO:0000256" key="5">
    <source>
        <dbReference type="SAM" id="Phobius"/>
    </source>
</evidence>
<accession>A0A1G8AC39</accession>
<keyword evidence="4 5" id="KW-0472">Membrane</keyword>
<dbReference type="RefSeq" id="WP_091271351.1">
    <property type="nucleotide sequence ID" value="NZ_FNDK01000002.1"/>
</dbReference>
<name>A0A1G8AC39_9BACI</name>
<feature type="domain" description="GtrA/DPMS transmembrane" evidence="7">
    <location>
        <begin position="231"/>
        <end position="350"/>
    </location>
</feature>
<dbReference type="Pfam" id="PF00535">
    <property type="entry name" value="Glycos_transf_2"/>
    <property type="match status" value="1"/>
</dbReference>
<gene>
    <name evidence="8" type="ORF">SAMN05192534_102102</name>
</gene>
<dbReference type="InterPro" id="IPR001173">
    <property type="entry name" value="Glyco_trans_2-like"/>
</dbReference>
<dbReference type="GO" id="GO:0016020">
    <property type="term" value="C:membrane"/>
    <property type="evidence" value="ECO:0007669"/>
    <property type="project" value="UniProtKB-SubCell"/>
</dbReference>
<evidence type="ECO:0000256" key="3">
    <source>
        <dbReference type="ARBA" id="ARBA00022989"/>
    </source>
</evidence>
<feature type="transmembrane region" description="Helical" evidence="5">
    <location>
        <begin position="260"/>
        <end position="280"/>
    </location>
</feature>
<dbReference type="GO" id="GO:0006487">
    <property type="term" value="P:protein N-linked glycosylation"/>
    <property type="evidence" value="ECO:0007669"/>
    <property type="project" value="TreeGrafter"/>
</dbReference>
<dbReference type="OrthoDB" id="9810303at2"/>
<feature type="transmembrane region" description="Helical" evidence="5">
    <location>
        <begin position="232"/>
        <end position="254"/>
    </location>
</feature>
<proteinExistence type="predicted"/>
<keyword evidence="2 5" id="KW-0812">Transmembrane</keyword>
<dbReference type="CDD" id="cd04179">
    <property type="entry name" value="DPM_DPG-synthase_like"/>
    <property type="match status" value="1"/>
</dbReference>
<keyword evidence="8" id="KW-0808">Transferase</keyword>
<dbReference type="Proteomes" id="UP000199163">
    <property type="component" value="Unassembled WGS sequence"/>
</dbReference>
<dbReference type="STRING" id="568899.SAMN05192534_102102"/>
<feature type="transmembrane region" description="Helical" evidence="5">
    <location>
        <begin position="300"/>
        <end position="321"/>
    </location>
</feature>
<dbReference type="GO" id="GO:0000271">
    <property type="term" value="P:polysaccharide biosynthetic process"/>
    <property type="evidence" value="ECO:0007669"/>
    <property type="project" value="InterPro"/>
</dbReference>
<organism evidence="8 9">
    <name type="scientific">Alteribacillus persepolensis</name>
    <dbReference type="NCBI Taxonomy" id="568899"/>
    <lineage>
        <taxon>Bacteria</taxon>
        <taxon>Bacillati</taxon>
        <taxon>Bacillota</taxon>
        <taxon>Bacilli</taxon>
        <taxon>Bacillales</taxon>
        <taxon>Bacillaceae</taxon>
        <taxon>Alteribacillus</taxon>
    </lineage>
</organism>
<dbReference type="SUPFAM" id="SSF53448">
    <property type="entry name" value="Nucleotide-diphospho-sugar transferases"/>
    <property type="match status" value="1"/>
</dbReference>
<comment type="subcellular location">
    <subcellularLocation>
        <location evidence="1">Membrane</location>
        <topology evidence="1">Multi-pass membrane protein</topology>
    </subcellularLocation>
</comment>
<feature type="transmembrane region" description="Helical" evidence="5">
    <location>
        <begin position="327"/>
        <end position="344"/>
    </location>
</feature>
<dbReference type="AlphaFoldDB" id="A0A1G8AC39"/>
<keyword evidence="9" id="KW-1185">Reference proteome</keyword>
<evidence type="ECO:0000259" key="7">
    <source>
        <dbReference type="Pfam" id="PF04138"/>
    </source>
</evidence>
<feature type="domain" description="Glycosyltransferase 2-like" evidence="6">
    <location>
        <begin position="9"/>
        <end position="172"/>
    </location>
</feature>